<dbReference type="RefSeq" id="XP_015659515.1">
    <property type="nucleotide sequence ID" value="XM_015802114.1"/>
</dbReference>
<feature type="region of interest" description="Disordered" evidence="2">
    <location>
        <begin position="792"/>
        <end position="826"/>
    </location>
</feature>
<dbReference type="EMBL" id="LGTL01000007">
    <property type="protein sequence ID" value="KPA81076.1"/>
    <property type="molecule type" value="Genomic_DNA"/>
</dbReference>
<protein>
    <submittedName>
        <fullName evidence="3">Uncharacterized protein</fullName>
    </submittedName>
</protein>
<feature type="compositionally biased region" description="Polar residues" evidence="2">
    <location>
        <begin position="120"/>
        <end position="130"/>
    </location>
</feature>
<evidence type="ECO:0000313" key="4">
    <source>
        <dbReference type="Proteomes" id="UP000037923"/>
    </source>
</evidence>
<accession>A0A0M9G2Y8</accession>
<evidence type="ECO:0000313" key="3">
    <source>
        <dbReference type="EMBL" id="KPA81076.1"/>
    </source>
</evidence>
<feature type="region of interest" description="Disordered" evidence="2">
    <location>
        <begin position="1"/>
        <end position="159"/>
    </location>
</feature>
<dbReference type="OrthoDB" id="267472at2759"/>
<name>A0A0M9G2Y8_LEPPY</name>
<keyword evidence="1" id="KW-0175">Coiled coil</keyword>
<keyword evidence="4" id="KW-1185">Reference proteome</keyword>
<feature type="compositionally biased region" description="Basic and acidic residues" evidence="2">
    <location>
        <begin position="27"/>
        <end position="36"/>
    </location>
</feature>
<organism evidence="3 4">
    <name type="scientific">Leptomonas pyrrhocoris</name>
    <name type="common">Firebug parasite</name>
    <dbReference type="NCBI Taxonomy" id="157538"/>
    <lineage>
        <taxon>Eukaryota</taxon>
        <taxon>Discoba</taxon>
        <taxon>Euglenozoa</taxon>
        <taxon>Kinetoplastea</taxon>
        <taxon>Metakinetoplastina</taxon>
        <taxon>Trypanosomatida</taxon>
        <taxon>Trypanosomatidae</taxon>
        <taxon>Leishmaniinae</taxon>
        <taxon>Leptomonas</taxon>
    </lineage>
</organism>
<dbReference type="GeneID" id="26904727"/>
<feature type="compositionally biased region" description="Low complexity" evidence="2">
    <location>
        <begin position="103"/>
        <end position="114"/>
    </location>
</feature>
<evidence type="ECO:0000256" key="2">
    <source>
        <dbReference type="SAM" id="MobiDB-lite"/>
    </source>
</evidence>
<gene>
    <name evidence="3" type="ORF">ABB37_04436</name>
</gene>
<proteinExistence type="predicted"/>
<feature type="region of interest" description="Disordered" evidence="2">
    <location>
        <begin position="392"/>
        <end position="411"/>
    </location>
</feature>
<reference evidence="3 4" key="1">
    <citation type="submission" date="2015-07" db="EMBL/GenBank/DDBJ databases">
        <title>High-quality genome of monoxenous trypanosomatid Leptomonas pyrrhocoris.</title>
        <authorList>
            <person name="Flegontov P."/>
            <person name="Butenko A."/>
            <person name="Firsov S."/>
            <person name="Vlcek C."/>
            <person name="Logacheva M.D."/>
            <person name="Field M."/>
            <person name="Filatov D."/>
            <person name="Flegontova O."/>
            <person name="Gerasimov E."/>
            <person name="Jackson A.P."/>
            <person name="Kelly S."/>
            <person name="Opperdoes F."/>
            <person name="O'Reilly A."/>
            <person name="Votypka J."/>
            <person name="Yurchenko V."/>
            <person name="Lukes J."/>
        </authorList>
    </citation>
    <scope>NUCLEOTIDE SEQUENCE [LARGE SCALE GENOMIC DNA]</scope>
    <source>
        <strain evidence="3">H10</strain>
    </source>
</reference>
<evidence type="ECO:0000256" key="1">
    <source>
        <dbReference type="SAM" id="Coils"/>
    </source>
</evidence>
<feature type="region of interest" description="Disordered" evidence="2">
    <location>
        <begin position="694"/>
        <end position="740"/>
    </location>
</feature>
<dbReference type="AlphaFoldDB" id="A0A0M9G2Y8"/>
<feature type="coiled-coil region" evidence="1">
    <location>
        <begin position="252"/>
        <end position="304"/>
    </location>
</feature>
<dbReference type="VEuPathDB" id="TriTrypDB:LpyrH10_07_2430"/>
<sequence length="1090" mass="117403">MADDSPDNQAWISPGRADTVDGPTRASAERRDEEQGRGTCCATNDTLEDNSKEDMTEPYQAGARASASRSRKTNEAVPSRSVSNTGAWRSASLISPPQPPVVPLLTSSTLSSPSAEPRQPSVTAPSQQIALSPPSPLPDQLPDTPRGGTNTAEELSPATKGALQRLRLQLNQAERAAALQQALCEAAHHEKEDVQLQLDALLRIQSELERRSQLHEVAFAEAEQRHAAEKRRWEAEQQKTLSQPQMAHDAQLRETQDVVDALRAQLGNSNNEVQTLRLQLAEVHEELRALMEEYLNGKQQLLEARHAQADAAQQCASLKLKTEDSVKAAQSARLQSLAVKHLRAGLQNAEERAVVSQLAFRILCEQLAVVLKQRNPPMDSCDVSALSTSGHALPSVGDGRDLTTSTHKSAATQPVRDVASTLYAAMSEEDVAAAVDAALSKEYLDLPQLCSPPQLAAATINQGDVNGVLPFKDNEALITSHLNDNSNRSYSLSAACRAFLTQRRQEVQNVLNFVVDHRNRSVREMRAAADARAAEMERVLSTELRHLQSQITEQQQETLAQGQRHDVAVDATPSLRDVSTTVHDGVAALATNTLSASKKMSSTAEVNAADFVKTSSPTSAADPYTLQAALADAQRALLLEQRHTALLRRDVEDLHHARYTTTALAEVAETLKDVRDSIAQLVRDAVDNMQGVAMRTNDDQWRSREQEPADEKSRWRRLREDETESPRRSAMPTAATVSGSRAQTVHIDGALLLSVRKAVLLAEAQVERVGEEVLGETRRGRFVDALDAAAAAEAPSTNGTPSGLEAGVASSGRGAPTPSAASRSEKQQRIYADLKGLLHRSHVEVSGAAHGETYTAPPPSAFVTRYSPDGSRWVAGIRPPPQRTSSSSVLPVGAVVSPARSPAATSAAVPSPYVRAYVRSLGGAPAAVLSTYTAPTRPHGTTSSSTRSSSTALRLLEGMMTTAQELRNVGNLLEVLRENAATQVELQQASLLRWEERITRVVGEGLDKVTAMLQAMRPPLASLELLQRRGLHDRRGSTALFPTALSGMTAEGAEDSPRHSPQGRLAGVLAGKPMVREAASTGAVCYSYSA</sequence>
<feature type="compositionally biased region" description="Basic and acidic residues" evidence="2">
    <location>
        <begin position="696"/>
        <end position="727"/>
    </location>
</feature>
<feature type="compositionally biased region" description="Polar residues" evidence="2">
    <location>
        <begin position="80"/>
        <end position="95"/>
    </location>
</feature>
<feature type="compositionally biased region" description="Polar residues" evidence="2">
    <location>
        <begin position="402"/>
        <end position="411"/>
    </location>
</feature>
<comment type="caution">
    <text evidence="3">The sequence shown here is derived from an EMBL/GenBank/DDBJ whole genome shotgun (WGS) entry which is preliminary data.</text>
</comment>
<feature type="coiled-coil region" evidence="1">
    <location>
        <begin position="163"/>
        <end position="211"/>
    </location>
</feature>
<dbReference type="OMA" id="VYAEMRD"/>
<dbReference type="Proteomes" id="UP000037923">
    <property type="component" value="Unassembled WGS sequence"/>
</dbReference>